<dbReference type="AlphaFoldDB" id="A0AAU2W1B6"/>
<dbReference type="InterPro" id="IPR029058">
    <property type="entry name" value="AB_hydrolase_fold"/>
</dbReference>
<proteinExistence type="predicted"/>
<reference evidence="1" key="1">
    <citation type="submission" date="2022-10" db="EMBL/GenBank/DDBJ databases">
        <title>The complete genomes of actinobacterial strains from the NBC collection.</title>
        <authorList>
            <person name="Joergensen T.S."/>
            <person name="Alvarez Arevalo M."/>
            <person name="Sterndorff E.B."/>
            <person name="Faurdal D."/>
            <person name="Vuksanovic O."/>
            <person name="Mourched A.-S."/>
            <person name="Charusanti P."/>
            <person name="Shaw S."/>
            <person name="Blin K."/>
            <person name="Weber T."/>
        </authorList>
    </citation>
    <scope>NUCLEOTIDE SEQUENCE</scope>
    <source>
        <strain evidence="1">NBC_00008</strain>
    </source>
</reference>
<name>A0AAU2W1B6_9ACTN</name>
<organism evidence="1">
    <name type="scientific">Streptomyces sp. NBC_00008</name>
    <dbReference type="NCBI Taxonomy" id="2903610"/>
    <lineage>
        <taxon>Bacteria</taxon>
        <taxon>Bacillati</taxon>
        <taxon>Actinomycetota</taxon>
        <taxon>Actinomycetes</taxon>
        <taxon>Kitasatosporales</taxon>
        <taxon>Streptomycetaceae</taxon>
        <taxon>Streptomyces</taxon>
    </lineage>
</organism>
<protein>
    <recommendedName>
        <fullName evidence="2">Serine peptidase</fullName>
    </recommendedName>
</protein>
<evidence type="ECO:0008006" key="2">
    <source>
        <dbReference type="Google" id="ProtNLM"/>
    </source>
</evidence>
<dbReference type="SUPFAM" id="SSF53474">
    <property type="entry name" value="alpha/beta-Hydrolases"/>
    <property type="match status" value="1"/>
</dbReference>
<sequence>MTRVVLVHGIAQQLKGPETIAEAWLPSLNDGLTLSGASTLPRDDVSAAFYGDLFRRPGHRGLGEPPIDASDVKPGLEHELLLSWWKAAADAESRVPGPEATGRLRTPRIVQRALNALSHSTFFAGLAEGAMIGSARQVRRYFTEPEVRGAAGERLAHAMTGETTVIVAHSLGSVVAYETLCAHPEWQDLTLITLGSPLAVHGLVFDRLRPTPHGGTARWPVPVKRWINIADYGDAVALIKELAPSFGTRIQDQTVNNGAHAHDVRPYLTARETGFALAEALG</sequence>
<dbReference type="EMBL" id="CP108313">
    <property type="protein sequence ID" value="WTW73094.1"/>
    <property type="molecule type" value="Genomic_DNA"/>
</dbReference>
<evidence type="ECO:0000313" key="1">
    <source>
        <dbReference type="EMBL" id="WTW73094.1"/>
    </source>
</evidence>
<accession>A0AAU2W1B6</accession>
<gene>
    <name evidence="1" type="ORF">OG398_35090</name>
</gene>